<dbReference type="InterPro" id="IPR000182">
    <property type="entry name" value="GNAT_dom"/>
</dbReference>
<name>A0ABR7E354_9BACT</name>
<dbReference type="RefSeq" id="WP_186960104.1">
    <property type="nucleotide sequence ID" value="NZ_JACOOI010000016.1"/>
</dbReference>
<evidence type="ECO:0000259" key="3">
    <source>
        <dbReference type="PROSITE" id="PS51186"/>
    </source>
</evidence>
<keyword evidence="1" id="KW-0808">Transferase</keyword>
<accession>A0ABR7E354</accession>
<keyword evidence="2" id="KW-0012">Acyltransferase</keyword>
<evidence type="ECO:0000256" key="1">
    <source>
        <dbReference type="ARBA" id="ARBA00022679"/>
    </source>
</evidence>
<dbReference type="SUPFAM" id="SSF55729">
    <property type="entry name" value="Acyl-CoA N-acyltransferases (Nat)"/>
    <property type="match status" value="1"/>
</dbReference>
<evidence type="ECO:0000256" key="2">
    <source>
        <dbReference type="ARBA" id="ARBA00023315"/>
    </source>
</evidence>
<protein>
    <submittedName>
        <fullName evidence="4">N-acetyltransferase</fullName>
    </submittedName>
</protein>
<gene>
    <name evidence="4" type="ORF">H8S77_15025</name>
</gene>
<dbReference type="Pfam" id="PF13420">
    <property type="entry name" value="Acetyltransf_4"/>
    <property type="match status" value="1"/>
</dbReference>
<dbReference type="PANTHER" id="PTHR43072:SF23">
    <property type="entry name" value="UPF0039 PROTEIN C11D3.02C"/>
    <property type="match status" value="1"/>
</dbReference>
<organism evidence="4 5">
    <name type="scientific">Parabacteroides segnis</name>
    <dbReference type="NCBI Taxonomy" id="2763058"/>
    <lineage>
        <taxon>Bacteria</taxon>
        <taxon>Pseudomonadati</taxon>
        <taxon>Bacteroidota</taxon>
        <taxon>Bacteroidia</taxon>
        <taxon>Bacteroidales</taxon>
        <taxon>Tannerellaceae</taxon>
        <taxon>Parabacteroides</taxon>
    </lineage>
</organism>
<evidence type="ECO:0000313" key="4">
    <source>
        <dbReference type="EMBL" id="MBC5644195.1"/>
    </source>
</evidence>
<dbReference type="PANTHER" id="PTHR43072">
    <property type="entry name" value="N-ACETYLTRANSFERASE"/>
    <property type="match status" value="1"/>
</dbReference>
<evidence type="ECO:0000313" key="5">
    <source>
        <dbReference type="Proteomes" id="UP000644010"/>
    </source>
</evidence>
<dbReference type="InterPro" id="IPR016181">
    <property type="entry name" value="Acyl_CoA_acyltransferase"/>
</dbReference>
<dbReference type="EMBL" id="JACOOI010000016">
    <property type="protein sequence ID" value="MBC5644195.1"/>
    <property type="molecule type" value="Genomic_DNA"/>
</dbReference>
<dbReference type="CDD" id="cd04301">
    <property type="entry name" value="NAT_SF"/>
    <property type="match status" value="1"/>
</dbReference>
<dbReference type="Proteomes" id="UP000644010">
    <property type="component" value="Unassembled WGS sequence"/>
</dbReference>
<comment type="caution">
    <text evidence="4">The sequence shown here is derived from an EMBL/GenBank/DDBJ whole genome shotgun (WGS) entry which is preliminary data.</text>
</comment>
<keyword evidence="5" id="KW-1185">Reference proteome</keyword>
<feature type="domain" description="N-acetyltransferase" evidence="3">
    <location>
        <begin position="1"/>
        <end position="163"/>
    </location>
</feature>
<proteinExistence type="predicted"/>
<sequence length="181" mass="20938">MIRPMTVSDVSEIVAIYAHYVNNTVVTFDTEVPSETEMCQRLCPIMEHYPAWVYVEDGKIAGYCYAHEWKTKKAYRSTVETTIYLHPDYTGKGYGRLLMNRLIEDCRNRSFHALVACITIPNEPSVKLHERLNFKQVSCFHEVGRKFNRWLDVADYELIFENKEATTTIVTNLISITSAIS</sequence>
<reference evidence="4 5" key="1">
    <citation type="submission" date="2020-08" db="EMBL/GenBank/DDBJ databases">
        <title>Genome public.</title>
        <authorList>
            <person name="Liu C."/>
            <person name="Sun Q."/>
        </authorList>
    </citation>
    <scope>NUCLEOTIDE SEQUENCE [LARGE SCALE GENOMIC DNA]</scope>
    <source>
        <strain evidence="4 5">BX2</strain>
    </source>
</reference>
<dbReference type="PROSITE" id="PS51186">
    <property type="entry name" value="GNAT"/>
    <property type="match status" value="1"/>
</dbReference>
<dbReference type="Gene3D" id="3.40.630.30">
    <property type="match status" value="1"/>
</dbReference>